<evidence type="ECO:0008006" key="3">
    <source>
        <dbReference type="Google" id="ProtNLM"/>
    </source>
</evidence>
<organism evidence="1 2">
    <name type="scientific">Geobacillus thermodenitrificans</name>
    <dbReference type="NCBI Taxonomy" id="33940"/>
    <lineage>
        <taxon>Bacteria</taxon>
        <taxon>Bacillati</taxon>
        <taxon>Bacillota</taxon>
        <taxon>Bacilli</taxon>
        <taxon>Bacillales</taxon>
        <taxon>Anoxybacillaceae</taxon>
        <taxon>Geobacillus</taxon>
    </lineage>
</organism>
<keyword evidence="2" id="KW-1185">Reference proteome</keyword>
<dbReference type="EMBL" id="CP133461">
    <property type="protein sequence ID" value="WMV75319.1"/>
    <property type="molecule type" value="Genomic_DNA"/>
</dbReference>
<evidence type="ECO:0000313" key="2">
    <source>
        <dbReference type="Proteomes" id="UP001297580"/>
    </source>
</evidence>
<reference evidence="1 2" key="1">
    <citation type="submission" date="2023-08" db="EMBL/GenBank/DDBJ databases">
        <title>Complete genome sequence of Geobacillus thermodenitrificans K1041, a genetically tractable strain representative of the genus Geobacillus.</title>
        <authorList>
            <person name="Kani S."/>
            <person name="Suzuki H."/>
        </authorList>
    </citation>
    <scope>NUCLEOTIDE SEQUENCE [LARGE SCALE GENOMIC DNA]</scope>
    <source>
        <strain evidence="1 2">K1041</strain>
    </source>
</reference>
<evidence type="ECO:0000313" key="1">
    <source>
        <dbReference type="EMBL" id="WMV75319.1"/>
    </source>
</evidence>
<name>A0ABY9Q8V7_GEOTD</name>
<protein>
    <recommendedName>
        <fullName evidence="3">Helix-hairpin-helix DNA-binding motif class 1 domain-containing protein</fullName>
    </recommendedName>
</protein>
<sequence length="108" mass="13033">MEKFMKPLGIDAYYKDNLNDQGGFMGKSLRKIKREREKTTSPFHPEVMKAWNRGFDAGAKRQNELDTKLMLEWLGKLEEIPGIGPKMAWRIREHYLEFMRERREWNER</sequence>
<proteinExistence type="predicted"/>
<dbReference type="RefSeq" id="WP_236934092.1">
    <property type="nucleotide sequence ID" value="NZ_CP133461.1"/>
</dbReference>
<dbReference type="Proteomes" id="UP001297580">
    <property type="component" value="Chromosome"/>
</dbReference>
<gene>
    <name evidence="1" type="ORF">HSX42_13735</name>
</gene>
<accession>A0ABY9Q8V7</accession>